<reference evidence="3" key="1">
    <citation type="submission" date="2022-11" db="UniProtKB">
        <authorList>
            <consortium name="WormBaseParasite"/>
        </authorList>
    </citation>
    <scope>IDENTIFICATION</scope>
</reference>
<dbReference type="AlphaFoldDB" id="A0A915I327"/>
<feature type="chain" id="PRO_5037470999" evidence="1">
    <location>
        <begin position="23"/>
        <end position="187"/>
    </location>
</feature>
<dbReference type="WBParaSite" id="nRc.2.0.1.t07854-RA">
    <property type="protein sequence ID" value="nRc.2.0.1.t07854-RA"/>
    <property type="gene ID" value="nRc.2.0.1.g07854"/>
</dbReference>
<keyword evidence="1" id="KW-0732">Signal</keyword>
<accession>A0A915I327</accession>
<sequence>MARHSRVMQGLVCLALIDWTAAGCAGDYNCKYNERCFSDSNTCEVAENVNHQEGVKCYLDSYCKSQYKCENWACYFKGKTYEHLSDTKDVKGACTHDDECPDDYYCRMDRHTCYKRSSSFKETECQPDSWCKDNYHCCHDQKCENHQCVAAPASEGRHIKDVTCSYNFHCPSEYTCKNYTCYYSGEE</sequence>
<name>A0A915I327_ROMCU</name>
<proteinExistence type="predicted"/>
<feature type="signal peptide" evidence="1">
    <location>
        <begin position="1"/>
        <end position="22"/>
    </location>
</feature>
<keyword evidence="2" id="KW-1185">Reference proteome</keyword>
<evidence type="ECO:0000313" key="3">
    <source>
        <dbReference type="WBParaSite" id="nRc.2.0.1.t07854-RA"/>
    </source>
</evidence>
<organism evidence="2 3">
    <name type="scientific">Romanomermis culicivorax</name>
    <name type="common">Nematode worm</name>
    <dbReference type="NCBI Taxonomy" id="13658"/>
    <lineage>
        <taxon>Eukaryota</taxon>
        <taxon>Metazoa</taxon>
        <taxon>Ecdysozoa</taxon>
        <taxon>Nematoda</taxon>
        <taxon>Enoplea</taxon>
        <taxon>Dorylaimia</taxon>
        <taxon>Mermithida</taxon>
        <taxon>Mermithoidea</taxon>
        <taxon>Mermithidae</taxon>
        <taxon>Romanomermis</taxon>
    </lineage>
</organism>
<protein>
    <submittedName>
        <fullName evidence="3">Uncharacterized protein</fullName>
    </submittedName>
</protein>
<dbReference type="Proteomes" id="UP000887565">
    <property type="component" value="Unplaced"/>
</dbReference>
<evidence type="ECO:0000256" key="1">
    <source>
        <dbReference type="SAM" id="SignalP"/>
    </source>
</evidence>
<evidence type="ECO:0000313" key="2">
    <source>
        <dbReference type="Proteomes" id="UP000887565"/>
    </source>
</evidence>